<dbReference type="InterPro" id="IPR029034">
    <property type="entry name" value="Cystine-knot_cytokine"/>
</dbReference>
<feature type="chain" id="PRO_5025503964" description="Interleukin 17a/f1" evidence="5">
    <location>
        <begin position="20"/>
        <end position="144"/>
    </location>
</feature>
<dbReference type="GO" id="GO:0005576">
    <property type="term" value="C:extracellular region"/>
    <property type="evidence" value="ECO:0007669"/>
    <property type="project" value="UniProtKB-SubCell"/>
</dbReference>
<evidence type="ECO:0000256" key="2">
    <source>
        <dbReference type="ARBA" id="ARBA00007236"/>
    </source>
</evidence>
<gene>
    <name evidence="6" type="primary">il17a/f3</name>
</gene>
<reference evidence="6" key="3">
    <citation type="submission" date="2025-09" db="UniProtKB">
        <authorList>
            <consortium name="Ensembl"/>
        </authorList>
    </citation>
    <scope>IDENTIFICATION</scope>
</reference>
<evidence type="ECO:0000313" key="6">
    <source>
        <dbReference type="Ensembl" id="ENSSFAP00005028794.1"/>
    </source>
</evidence>
<dbReference type="Proteomes" id="UP000472267">
    <property type="component" value="Chromosome 15"/>
</dbReference>
<dbReference type="InParanoid" id="A0A672HIM5"/>
<comment type="similarity">
    <text evidence="2">Belongs to the IL-17 family.</text>
</comment>
<organism evidence="6 7">
    <name type="scientific">Salarias fasciatus</name>
    <name type="common">Jewelled blenny</name>
    <name type="synonym">Blennius fasciatus</name>
    <dbReference type="NCBI Taxonomy" id="181472"/>
    <lineage>
        <taxon>Eukaryota</taxon>
        <taxon>Metazoa</taxon>
        <taxon>Chordata</taxon>
        <taxon>Craniata</taxon>
        <taxon>Vertebrata</taxon>
        <taxon>Euteleostomi</taxon>
        <taxon>Actinopterygii</taxon>
        <taxon>Neopterygii</taxon>
        <taxon>Teleostei</taxon>
        <taxon>Neoteleostei</taxon>
        <taxon>Acanthomorphata</taxon>
        <taxon>Ovalentaria</taxon>
        <taxon>Blenniimorphae</taxon>
        <taxon>Blenniiformes</taxon>
        <taxon>Blennioidei</taxon>
        <taxon>Blenniidae</taxon>
        <taxon>Salariinae</taxon>
        <taxon>Salarias</taxon>
    </lineage>
</organism>
<evidence type="ECO:0008006" key="8">
    <source>
        <dbReference type="Google" id="ProtNLM"/>
    </source>
</evidence>
<dbReference type="GO" id="GO:0005125">
    <property type="term" value="F:cytokine activity"/>
    <property type="evidence" value="ECO:0007669"/>
    <property type="project" value="InterPro"/>
</dbReference>
<protein>
    <recommendedName>
        <fullName evidence="8">Interleukin 17a/f1</fullName>
    </recommendedName>
</protein>
<evidence type="ECO:0000256" key="1">
    <source>
        <dbReference type="ARBA" id="ARBA00004613"/>
    </source>
</evidence>
<evidence type="ECO:0000256" key="3">
    <source>
        <dbReference type="ARBA" id="ARBA00022525"/>
    </source>
</evidence>
<evidence type="ECO:0000256" key="4">
    <source>
        <dbReference type="ARBA" id="ARBA00022729"/>
    </source>
</evidence>
<sequence length="144" mass="15817">VPQVLRAPLLLALASLLHASRTGRLASEKPPRSPRARQRMVNLCLNSSAVMKFPSPSSSIAANMSLTPWTYRWGASRIPRRISQAQCLTSGCLDPRGGGETASLQARPIKYQVLVLRRQHQFQLGMEEITVGCTCVRPSVLLQP</sequence>
<feature type="signal peptide" evidence="5">
    <location>
        <begin position="1"/>
        <end position="19"/>
    </location>
</feature>
<dbReference type="OMA" id="AKPIKYQ"/>
<dbReference type="Ensembl" id="ENSSFAT00005029858.1">
    <property type="protein sequence ID" value="ENSSFAP00005028794.1"/>
    <property type="gene ID" value="ENSSFAG00005014653.1"/>
</dbReference>
<keyword evidence="7" id="KW-1185">Reference proteome</keyword>
<evidence type="ECO:0000313" key="7">
    <source>
        <dbReference type="Proteomes" id="UP000472267"/>
    </source>
</evidence>
<name>A0A672HIM5_SALFA</name>
<evidence type="ECO:0000256" key="5">
    <source>
        <dbReference type="SAM" id="SignalP"/>
    </source>
</evidence>
<dbReference type="SUPFAM" id="SSF57501">
    <property type="entry name" value="Cystine-knot cytokines"/>
    <property type="match status" value="1"/>
</dbReference>
<keyword evidence="3" id="KW-0964">Secreted</keyword>
<dbReference type="Pfam" id="PF06083">
    <property type="entry name" value="IL17"/>
    <property type="match status" value="1"/>
</dbReference>
<comment type="subcellular location">
    <subcellularLocation>
        <location evidence="1">Secreted</location>
    </subcellularLocation>
</comment>
<dbReference type="AlphaFoldDB" id="A0A672HIM5"/>
<accession>A0A672HIM5</accession>
<reference evidence="6" key="1">
    <citation type="submission" date="2019-06" db="EMBL/GenBank/DDBJ databases">
        <authorList>
            <consortium name="Wellcome Sanger Institute Data Sharing"/>
        </authorList>
    </citation>
    <scope>NUCLEOTIDE SEQUENCE [LARGE SCALE GENOMIC DNA]</scope>
</reference>
<dbReference type="Gene3D" id="2.10.90.10">
    <property type="entry name" value="Cystine-knot cytokines"/>
    <property type="match status" value="1"/>
</dbReference>
<dbReference type="InterPro" id="IPR010345">
    <property type="entry name" value="IL-17_fam"/>
</dbReference>
<reference evidence="6" key="2">
    <citation type="submission" date="2025-08" db="UniProtKB">
        <authorList>
            <consortium name="Ensembl"/>
        </authorList>
    </citation>
    <scope>IDENTIFICATION</scope>
</reference>
<proteinExistence type="inferred from homology"/>
<keyword evidence="4 5" id="KW-0732">Signal</keyword>